<dbReference type="HOGENOM" id="CLU_033667_1_0_1"/>
<dbReference type="PhylomeDB" id="E9G8F8"/>
<dbReference type="InterPro" id="IPR006553">
    <property type="entry name" value="Leu-rich_rpt_Cys-con_subtyp"/>
</dbReference>
<dbReference type="GO" id="GO:0031146">
    <property type="term" value="P:SCF-dependent proteasomal ubiquitin-dependent protein catabolic process"/>
    <property type="evidence" value="ECO:0000318"/>
    <property type="project" value="GO_Central"/>
</dbReference>
<evidence type="ECO:0000313" key="2">
    <source>
        <dbReference type="Proteomes" id="UP000000305"/>
    </source>
</evidence>
<sequence>MPLTFTLLLKLPLRHIRPLCKGNRILWCYLRLLITRDSANLRDLDVGGCLKVTDAGIAGLCVSVVNSGPESELLGKCKSIRRLRVYGSSVSREGVKLALRNLPALQELDVLTVHHLAEMHQADFMSQKLLDKPKYSLTVLDIPPRYGSYLYLAGSLELIAFLCPALTRVNVGSIGSKEERDLLSLSTLERLTELKIVCTVADILTFSGGLVPLLSVKGNSLTSLELLNLRPIPRFSTNIPILIKFCPNLTCLKLWRNSYTTTRWMEERMGTIQRKRIKLKNFKFKKLKKLTLCGEILTTDWICLLSSPSLTDIEIRSCDALTDHVLQEAVQSNEFNHLKKLDLFDCNFVTEKGIELFMTESNPLTEINLNCCKKLTKKDVDNWQNKAVEKNWELSVLFLPCESDDEDGEEEGEGEIEV</sequence>
<dbReference type="AlphaFoldDB" id="E9G8F8"/>
<protein>
    <submittedName>
        <fullName evidence="1">Uncharacterized protein</fullName>
    </submittedName>
</protein>
<dbReference type="SUPFAM" id="SSF52047">
    <property type="entry name" value="RNI-like"/>
    <property type="match status" value="1"/>
</dbReference>
<dbReference type="OrthoDB" id="10257471at2759"/>
<gene>
    <name evidence="1" type="ORF">DAPPUDRAFT_239138</name>
</gene>
<dbReference type="InterPro" id="IPR032675">
    <property type="entry name" value="LRR_dom_sf"/>
</dbReference>
<dbReference type="EMBL" id="GL732535">
    <property type="protein sequence ID" value="EFX84279.1"/>
    <property type="molecule type" value="Genomic_DNA"/>
</dbReference>
<dbReference type="PANTHER" id="PTHR13318">
    <property type="entry name" value="PARTNER OF PAIRED, ISOFORM B-RELATED"/>
    <property type="match status" value="1"/>
</dbReference>
<dbReference type="PANTHER" id="PTHR13318:SF247">
    <property type="entry name" value="GH16156P"/>
    <property type="match status" value="1"/>
</dbReference>
<dbReference type="SMART" id="SM00367">
    <property type="entry name" value="LRR_CC"/>
    <property type="match status" value="5"/>
</dbReference>
<dbReference type="Proteomes" id="UP000000305">
    <property type="component" value="Unassembled WGS sequence"/>
</dbReference>
<name>E9G8F8_DAPPU</name>
<dbReference type="Gene3D" id="3.80.10.10">
    <property type="entry name" value="Ribonuclease Inhibitor"/>
    <property type="match status" value="2"/>
</dbReference>
<organism evidence="1 2">
    <name type="scientific">Daphnia pulex</name>
    <name type="common">Water flea</name>
    <dbReference type="NCBI Taxonomy" id="6669"/>
    <lineage>
        <taxon>Eukaryota</taxon>
        <taxon>Metazoa</taxon>
        <taxon>Ecdysozoa</taxon>
        <taxon>Arthropoda</taxon>
        <taxon>Crustacea</taxon>
        <taxon>Branchiopoda</taxon>
        <taxon>Diplostraca</taxon>
        <taxon>Cladocera</taxon>
        <taxon>Anomopoda</taxon>
        <taxon>Daphniidae</taxon>
        <taxon>Daphnia</taxon>
    </lineage>
</organism>
<evidence type="ECO:0000313" key="1">
    <source>
        <dbReference type="EMBL" id="EFX84279.1"/>
    </source>
</evidence>
<proteinExistence type="predicted"/>
<dbReference type="OMA" id="NISKCKH"/>
<dbReference type="InParanoid" id="E9G8F8"/>
<reference evidence="1 2" key="1">
    <citation type="journal article" date="2011" name="Science">
        <title>The ecoresponsive genome of Daphnia pulex.</title>
        <authorList>
            <person name="Colbourne J.K."/>
            <person name="Pfrender M.E."/>
            <person name="Gilbert D."/>
            <person name="Thomas W.K."/>
            <person name="Tucker A."/>
            <person name="Oakley T.H."/>
            <person name="Tokishita S."/>
            <person name="Aerts A."/>
            <person name="Arnold G.J."/>
            <person name="Basu M.K."/>
            <person name="Bauer D.J."/>
            <person name="Caceres C.E."/>
            <person name="Carmel L."/>
            <person name="Casola C."/>
            <person name="Choi J.H."/>
            <person name="Detter J.C."/>
            <person name="Dong Q."/>
            <person name="Dusheyko S."/>
            <person name="Eads B.D."/>
            <person name="Frohlich T."/>
            <person name="Geiler-Samerotte K.A."/>
            <person name="Gerlach D."/>
            <person name="Hatcher P."/>
            <person name="Jogdeo S."/>
            <person name="Krijgsveld J."/>
            <person name="Kriventseva E.V."/>
            <person name="Kultz D."/>
            <person name="Laforsch C."/>
            <person name="Lindquist E."/>
            <person name="Lopez J."/>
            <person name="Manak J.R."/>
            <person name="Muller J."/>
            <person name="Pangilinan J."/>
            <person name="Patwardhan R.P."/>
            <person name="Pitluck S."/>
            <person name="Pritham E.J."/>
            <person name="Rechtsteiner A."/>
            <person name="Rho M."/>
            <person name="Rogozin I.B."/>
            <person name="Sakarya O."/>
            <person name="Salamov A."/>
            <person name="Schaack S."/>
            <person name="Shapiro H."/>
            <person name="Shiga Y."/>
            <person name="Skalitzky C."/>
            <person name="Smith Z."/>
            <person name="Souvorov A."/>
            <person name="Sung W."/>
            <person name="Tang Z."/>
            <person name="Tsuchiya D."/>
            <person name="Tu H."/>
            <person name="Vos H."/>
            <person name="Wang M."/>
            <person name="Wolf Y.I."/>
            <person name="Yamagata H."/>
            <person name="Yamada T."/>
            <person name="Ye Y."/>
            <person name="Shaw J.R."/>
            <person name="Andrews J."/>
            <person name="Crease T.J."/>
            <person name="Tang H."/>
            <person name="Lucas S.M."/>
            <person name="Robertson H.M."/>
            <person name="Bork P."/>
            <person name="Koonin E.V."/>
            <person name="Zdobnov E.M."/>
            <person name="Grigoriev I.V."/>
            <person name="Lynch M."/>
            <person name="Boore J.L."/>
        </authorList>
    </citation>
    <scope>NUCLEOTIDE SEQUENCE [LARGE SCALE GENOMIC DNA]</scope>
</reference>
<dbReference type="KEGG" id="dpx:DAPPUDRAFT_239138"/>
<keyword evidence="2" id="KW-1185">Reference proteome</keyword>
<dbReference type="GO" id="GO:0019005">
    <property type="term" value="C:SCF ubiquitin ligase complex"/>
    <property type="evidence" value="ECO:0000318"/>
    <property type="project" value="GO_Central"/>
</dbReference>
<accession>E9G8F8</accession>